<comment type="function">
    <text evidence="9">Channel that opens in response to stretch forces in the membrane lipid bilayer. May participate in the regulation of osmotic pressure changes within the cell.</text>
</comment>
<sequence>MLKEFREFVLRGNVADMAVGIIIGSAFGAIVNTLVSDVLMPPLGLLIGGIDFSNFYLVLKDGSAPGPYAALADAKAAGAVTVNYGIFLNALISFLIMAFAVFMLIKSLTSLRGKPEPSAPAPAVKECPYCCSAIPVKASRCPDCTSRLEK</sequence>
<dbReference type="NCBIfam" id="TIGR00220">
    <property type="entry name" value="mscL"/>
    <property type="match status" value="1"/>
</dbReference>
<dbReference type="InterPro" id="IPR036019">
    <property type="entry name" value="MscL_channel"/>
</dbReference>
<dbReference type="HAMAP" id="MF_00115">
    <property type="entry name" value="MscL"/>
    <property type="match status" value="1"/>
</dbReference>
<keyword evidence="6 9" id="KW-0406">Ion transport</keyword>
<dbReference type="OrthoDB" id="9810350at2"/>
<keyword evidence="3 9" id="KW-1003">Cell membrane</keyword>
<keyword evidence="4 9" id="KW-0812">Transmembrane</keyword>
<proteinExistence type="inferred from homology"/>
<keyword evidence="2 9" id="KW-0813">Transport</keyword>
<comment type="subunit">
    <text evidence="9">Homopentamer.</text>
</comment>
<evidence type="ECO:0000256" key="9">
    <source>
        <dbReference type="HAMAP-Rule" id="MF_00115"/>
    </source>
</evidence>
<evidence type="ECO:0000256" key="6">
    <source>
        <dbReference type="ARBA" id="ARBA00023065"/>
    </source>
</evidence>
<dbReference type="PANTHER" id="PTHR30266">
    <property type="entry name" value="MECHANOSENSITIVE CHANNEL MSCL"/>
    <property type="match status" value="1"/>
</dbReference>
<dbReference type="RefSeq" id="WP_059139654.1">
    <property type="nucleotide sequence ID" value="NZ_LMBR01000241.1"/>
</dbReference>
<keyword evidence="5 9" id="KW-1133">Transmembrane helix</keyword>
<dbReference type="PANTHER" id="PTHR30266:SF2">
    <property type="entry name" value="LARGE-CONDUCTANCE MECHANOSENSITIVE CHANNEL"/>
    <property type="match status" value="1"/>
</dbReference>
<dbReference type="PRINTS" id="PR01264">
    <property type="entry name" value="MECHCHANNEL"/>
</dbReference>
<accession>A0A117MJ81</accession>
<evidence type="ECO:0000256" key="1">
    <source>
        <dbReference type="ARBA" id="ARBA00004141"/>
    </source>
</evidence>
<dbReference type="Pfam" id="PF01741">
    <property type="entry name" value="MscL"/>
    <property type="match status" value="1"/>
</dbReference>
<evidence type="ECO:0000256" key="5">
    <source>
        <dbReference type="ARBA" id="ARBA00022989"/>
    </source>
</evidence>
<dbReference type="InterPro" id="IPR001185">
    <property type="entry name" value="MS_channel"/>
</dbReference>
<evidence type="ECO:0000313" key="10">
    <source>
        <dbReference type="EMBL" id="KUL20334.1"/>
    </source>
</evidence>
<dbReference type="AlphaFoldDB" id="A0A117MJ81"/>
<evidence type="ECO:0000256" key="4">
    <source>
        <dbReference type="ARBA" id="ARBA00022692"/>
    </source>
</evidence>
<comment type="caution">
    <text evidence="10">The sequence shown here is derived from an EMBL/GenBank/DDBJ whole genome shotgun (WGS) entry which is preliminary data.</text>
</comment>
<dbReference type="GO" id="GO:0008381">
    <property type="term" value="F:mechanosensitive monoatomic ion channel activity"/>
    <property type="evidence" value="ECO:0007669"/>
    <property type="project" value="UniProtKB-UniRule"/>
</dbReference>
<dbReference type="InterPro" id="IPR037673">
    <property type="entry name" value="MSC/AndL"/>
</dbReference>
<dbReference type="EMBL" id="LMBR01000241">
    <property type="protein sequence ID" value="KUL20334.1"/>
    <property type="molecule type" value="Genomic_DNA"/>
</dbReference>
<evidence type="ECO:0000256" key="2">
    <source>
        <dbReference type="ARBA" id="ARBA00022448"/>
    </source>
</evidence>
<comment type="subcellular location">
    <subcellularLocation>
        <location evidence="9">Cell membrane</location>
        <topology evidence="9">Multi-pass membrane protein</topology>
    </subcellularLocation>
    <subcellularLocation>
        <location evidence="1">Membrane</location>
        <topology evidence="1">Multi-pass membrane protein</topology>
    </subcellularLocation>
</comment>
<keyword evidence="7 9" id="KW-0472">Membrane</keyword>
<dbReference type="Proteomes" id="UP000053937">
    <property type="component" value="Unassembled WGS sequence"/>
</dbReference>
<evidence type="ECO:0000256" key="8">
    <source>
        <dbReference type="ARBA" id="ARBA00023303"/>
    </source>
</evidence>
<evidence type="ECO:0000256" key="7">
    <source>
        <dbReference type="ARBA" id="ARBA00023136"/>
    </source>
</evidence>
<protein>
    <recommendedName>
        <fullName evidence="9">Large-conductance mechanosensitive channel</fullName>
    </recommendedName>
</protein>
<name>A0A117MJ81_CHLLI</name>
<feature type="transmembrane region" description="Helical" evidence="9">
    <location>
        <begin position="12"/>
        <end position="35"/>
    </location>
</feature>
<dbReference type="Gene3D" id="1.10.1200.120">
    <property type="entry name" value="Large-conductance mechanosensitive channel, MscL, domain 1"/>
    <property type="match status" value="1"/>
</dbReference>
<gene>
    <name evidence="9" type="primary">mscL</name>
    <name evidence="10" type="ORF">ASB62_09545</name>
</gene>
<feature type="transmembrane region" description="Helical" evidence="9">
    <location>
        <begin position="84"/>
        <end position="105"/>
    </location>
</feature>
<evidence type="ECO:0000313" key="11">
    <source>
        <dbReference type="Proteomes" id="UP000053937"/>
    </source>
</evidence>
<reference evidence="10 11" key="1">
    <citation type="submission" date="2015-10" db="EMBL/GenBank/DDBJ databases">
        <title>Draft Genome Sequence of Chlorobium limicola strain Frasassi Growing under Artificial Lighting in the Frasassi Cave System.</title>
        <authorList>
            <person name="Mansor M."/>
            <person name="Macalady J."/>
        </authorList>
    </citation>
    <scope>NUCLEOTIDE SEQUENCE [LARGE SCALE GENOMIC DNA]</scope>
    <source>
        <strain evidence="10 11">Frasassi</strain>
    </source>
</reference>
<organism evidence="10 11">
    <name type="scientific">Chlorobium limicola</name>
    <dbReference type="NCBI Taxonomy" id="1092"/>
    <lineage>
        <taxon>Bacteria</taxon>
        <taxon>Pseudomonadati</taxon>
        <taxon>Chlorobiota</taxon>
        <taxon>Chlorobiia</taxon>
        <taxon>Chlorobiales</taxon>
        <taxon>Chlorobiaceae</taxon>
        <taxon>Chlorobium/Pelodictyon group</taxon>
        <taxon>Chlorobium</taxon>
    </lineage>
</organism>
<keyword evidence="8 9" id="KW-0407">Ion channel</keyword>
<dbReference type="GO" id="GO:0005886">
    <property type="term" value="C:plasma membrane"/>
    <property type="evidence" value="ECO:0007669"/>
    <property type="project" value="UniProtKB-SubCell"/>
</dbReference>
<comment type="similarity">
    <text evidence="9">Belongs to the MscL family.</text>
</comment>
<evidence type="ECO:0000256" key="3">
    <source>
        <dbReference type="ARBA" id="ARBA00022475"/>
    </source>
</evidence>
<keyword evidence="11" id="KW-1185">Reference proteome</keyword>
<dbReference type="SUPFAM" id="SSF81330">
    <property type="entry name" value="Gated mechanosensitive channel"/>
    <property type="match status" value="1"/>
</dbReference>